<evidence type="ECO:0000313" key="11">
    <source>
        <dbReference type="Proteomes" id="UP001432322"/>
    </source>
</evidence>
<organism evidence="10 11">
    <name type="scientific">Pristionchus fissidentatus</name>
    <dbReference type="NCBI Taxonomy" id="1538716"/>
    <lineage>
        <taxon>Eukaryota</taxon>
        <taxon>Metazoa</taxon>
        <taxon>Ecdysozoa</taxon>
        <taxon>Nematoda</taxon>
        <taxon>Chromadorea</taxon>
        <taxon>Rhabditida</taxon>
        <taxon>Rhabditina</taxon>
        <taxon>Diplogasteromorpha</taxon>
        <taxon>Diplogasteroidea</taxon>
        <taxon>Neodiplogasteridae</taxon>
        <taxon>Pristionchus</taxon>
    </lineage>
</organism>
<dbReference type="AlphaFoldDB" id="A0AAV5UQQ1"/>
<dbReference type="SMART" id="SM00242">
    <property type="entry name" value="MYSc"/>
    <property type="match status" value="1"/>
</dbReference>
<dbReference type="Gene3D" id="1.20.120.720">
    <property type="entry name" value="Myosin VI head, motor domain, U50 subdomain"/>
    <property type="match status" value="1"/>
</dbReference>
<keyword evidence="11" id="KW-1185">Reference proteome</keyword>
<feature type="non-terminal residue" evidence="10">
    <location>
        <position position="295"/>
    </location>
</feature>
<dbReference type="PROSITE" id="PS51456">
    <property type="entry name" value="MYOSIN_MOTOR"/>
    <property type="match status" value="1"/>
</dbReference>
<keyword evidence="5 8" id="KW-0518">Myosin</keyword>
<evidence type="ECO:0000256" key="5">
    <source>
        <dbReference type="ARBA" id="ARBA00023123"/>
    </source>
</evidence>
<dbReference type="GO" id="GO:0007015">
    <property type="term" value="P:actin filament organization"/>
    <property type="evidence" value="ECO:0007669"/>
    <property type="project" value="TreeGrafter"/>
</dbReference>
<dbReference type="Gene3D" id="3.40.850.10">
    <property type="entry name" value="Kinesin motor domain"/>
    <property type="match status" value="1"/>
</dbReference>
<comment type="caution">
    <text evidence="10">The sequence shown here is derived from an EMBL/GenBank/DDBJ whole genome shotgun (WGS) entry which is preliminary data.</text>
</comment>
<gene>
    <name evidence="10" type="ORF">PFISCL1PPCAC_736</name>
</gene>
<dbReference type="GO" id="GO:0005863">
    <property type="term" value="C:striated muscle myosin thick filament"/>
    <property type="evidence" value="ECO:0007669"/>
    <property type="project" value="UniProtKB-ARBA"/>
</dbReference>
<sequence>QVISYFALVGASQTPGAKTEGQKGGTLEEQIVQTNPVLEAFGNAKTVRNNNSSRFGKFIRTHFSSTGKLAGGDIEHYLLEKSRVVRQAPGERCYHIFYQIMSGSNPSLRGNLKLTNEVKYYHFVSQAELTIDGMDDKEEMGLTQEAFDIMGFEDNEVMDLYKNCAGIMHMGEMKFKQRPREEQAEHDGEEDAMNACHNFGVNHEEFLKALTKPRVRVGTEWVNKGQNLEQVNWAVMGLAKAVYARMFKWIIWRCNKTLDAKEIERKYFIGVLDIAGFEIFDFNSFEQLWINFVNE</sequence>
<keyword evidence="6" id="KW-0505">Motor protein</keyword>
<evidence type="ECO:0000256" key="2">
    <source>
        <dbReference type="ARBA" id="ARBA00022741"/>
    </source>
</evidence>
<evidence type="ECO:0000313" key="10">
    <source>
        <dbReference type="EMBL" id="GMT09439.1"/>
    </source>
</evidence>
<dbReference type="GO" id="GO:0016020">
    <property type="term" value="C:membrane"/>
    <property type="evidence" value="ECO:0007669"/>
    <property type="project" value="TreeGrafter"/>
</dbReference>
<reference evidence="10" key="1">
    <citation type="submission" date="2023-10" db="EMBL/GenBank/DDBJ databases">
        <title>Genome assembly of Pristionchus species.</title>
        <authorList>
            <person name="Yoshida K."/>
            <person name="Sommer R.J."/>
        </authorList>
    </citation>
    <scope>NUCLEOTIDE SEQUENCE</scope>
    <source>
        <strain evidence="10">RS5133</strain>
    </source>
</reference>
<dbReference type="Gene3D" id="1.10.10.820">
    <property type="match status" value="1"/>
</dbReference>
<comment type="caution">
    <text evidence="8">Lacks conserved residue(s) required for the propagation of feature annotation.</text>
</comment>
<dbReference type="InterPro" id="IPR001609">
    <property type="entry name" value="Myosin_head_motor_dom-like"/>
</dbReference>
<protein>
    <recommendedName>
        <fullName evidence="9">Myosin motor domain-containing protein</fullName>
    </recommendedName>
</protein>
<dbReference type="Pfam" id="PF00063">
    <property type="entry name" value="Myosin_head"/>
    <property type="match status" value="1"/>
</dbReference>
<dbReference type="FunFam" id="1.20.120.720:FF:000001">
    <property type="entry name" value="Myosin heavy chain, muscle"/>
    <property type="match status" value="1"/>
</dbReference>
<feature type="non-terminal residue" evidence="10">
    <location>
        <position position="1"/>
    </location>
</feature>
<keyword evidence="4" id="KW-0175">Coiled coil</keyword>
<accession>A0AAV5UQQ1</accession>
<dbReference type="InterPro" id="IPR027417">
    <property type="entry name" value="P-loop_NTPase"/>
</dbReference>
<keyword evidence="2" id="KW-0547">Nucleotide-binding</keyword>
<proteinExistence type="inferred from homology"/>
<evidence type="ECO:0000256" key="6">
    <source>
        <dbReference type="ARBA" id="ARBA00023175"/>
    </source>
</evidence>
<evidence type="ECO:0000256" key="1">
    <source>
        <dbReference type="ARBA" id="ARBA00008314"/>
    </source>
</evidence>
<dbReference type="FunFam" id="1.10.10.820:FF:000001">
    <property type="entry name" value="Myosin heavy chain"/>
    <property type="match status" value="1"/>
</dbReference>
<dbReference type="Gene3D" id="1.20.58.530">
    <property type="match status" value="1"/>
</dbReference>
<name>A0AAV5UQQ1_9BILA</name>
<keyword evidence="3" id="KW-0067">ATP-binding</keyword>
<dbReference type="GO" id="GO:0051015">
    <property type="term" value="F:actin filament binding"/>
    <property type="evidence" value="ECO:0007669"/>
    <property type="project" value="TreeGrafter"/>
</dbReference>
<evidence type="ECO:0000256" key="4">
    <source>
        <dbReference type="ARBA" id="ARBA00023054"/>
    </source>
</evidence>
<dbReference type="PANTHER" id="PTHR13140">
    <property type="entry name" value="MYOSIN"/>
    <property type="match status" value="1"/>
</dbReference>
<dbReference type="GO" id="GO:0005524">
    <property type="term" value="F:ATP binding"/>
    <property type="evidence" value="ECO:0007669"/>
    <property type="project" value="UniProtKB-KW"/>
</dbReference>
<evidence type="ECO:0000259" key="9">
    <source>
        <dbReference type="PROSITE" id="PS51456"/>
    </source>
</evidence>
<comment type="similarity">
    <text evidence="1 8">Belongs to the TRAFAC class myosin-kinesin ATPase superfamily. Myosin family.</text>
</comment>
<dbReference type="GO" id="GO:0016459">
    <property type="term" value="C:myosin complex"/>
    <property type="evidence" value="ECO:0007669"/>
    <property type="project" value="UniProtKB-KW"/>
</dbReference>
<dbReference type="EMBL" id="BTSY01000001">
    <property type="protein sequence ID" value="GMT09439.1"/>
    <property type="molecule type" value="Genomic_DNA"/>
</dbReference>
<dbReference type="GO" id="GO:0000146">
    <property type="term" value="F:microfilament motor activity"/>
    <property type="evidence" value="ECO:0007669"/>
    <property type="project" value="TreeGrafter"/>
</dbReference>
<evidence type="ECO:0000256" key="7">
    <source>
        <dbReference type="ARBA" id="ARBA00023203"/>
    </source>
</evidence>
<dbReference type="InterPro" id="IPR036961">
    <property type="entry name" value="Kinesin_motor_dom_sf"/>
</dbReference>
<dbReference type="PANTHER" id="PTHR13140:SF857">
    <property type="entry name" value="MYOSIN-11"/>
    <property type="match status" value="1"/>
</dbReference>
<feature type="domain" description="Myosin motor" evidence="9">
    <location>
        <begin position="1"/>
        <end position="295"/>
    </location>
</feature>
<evidence type="ECO:0000256" key="8">
    <source>
        <dbReference type="PROSITE-ProRule" id="PRU00782"/>
    </source>
</evidence>
<evidence type="ECO:0000256" key="3">
    <source>
        <dbReference type="ARBA" id="ARBA00022840"/>
    </source>
</evidence>
<keyword evidence="7 8" id="KW-0009">Actin-binding</keyword>
<dbReference type="SUPFAM" id="SSF52540">
    <property type="entry name" value="P-loop containing nucleoside triphosphate hydrolases"/>
    <property type="match status" value="1"/>
</dbReference>
<dbReference type="PRINTS" id="PR00193">
    <property type="entry name" value="MYOSINHEAVY"/>
</dbReference>
<dbReference type="Proteomes" id="UP001432322">
    <property type="component" value="Unassembled WGS sequence"/>
</dbReference>